<protein>
    <submittedName>
        <fullName evidence="1">DUF3954 domain-containing protein</fullName>
    </submittedName>
</protein>
<reference evidence="1 2" key="1">
    <citation type="submission" date="2016-12" db="EMBL/GenBank/DDBJ databases">
        <title>Domibacillus antri genome sequencing.</title>
        <authorList>
            <person name="Verma A."/>
            <person name="Krishnamurthi S."/>
        </authorList>
    </citation>
    <scope>NUCLEOTIDE SEQUENCE [LARGE SCALE GENOMIC DNA]</scope>
    <source>
        <strain evidence="1 2">XD80</strain>
    </source>
</reference>
<gene>
    <name evidence="1" type="ORF">BTO30_13560</name>
</gene>
<dbReference type="Pfam" id="PF13128">
    <property type="entry name" value="DUF3954"/>
    <property type="match status" value="1"/>
</dbReference>
<dbReference type="RefSeq" id="WP_075399258.1">
    <property type="nucleotide sequence ID" value="NZ_MSDU01000034.1"/>
</dbReference>
<dbReference type="InterPro" id="IPR025017">
    <property type="entry name" value="DUF3954"/>
</dbReference>
<accession>A0A1Q8Q312</accession>
<name>A0A1Q8Q312_9BACI</name>
<dbReference type="Proteomes" id="UP000185568">
    <property type="component" value="Unassembled WGS sequence"/>
</dbReference>
<organism evidence="1 2">
    <name type="scientific">Domibacillus antri</name>
    <dbReference type="NCBI Taxonomy" id="1714264"/>
    <lineage>
        <taxon>Bacteria</taxon>
        <taxon>Bacillati</taxon>
        <taxon>Bacillota</taxon>
        <taxon>Bacilli</taxon>
        <taxon>Bacillales</taxon>
        <taxon>Bacillaceae</taxon>
        <taxon>Domibacillus</taxon>
    </lineage>
</organism>
<proteinExistence type="predicted"/>
<keyword evidence="2" id="KW-1185">Reference proteome</keyword>
<dbReference type="OrthoDB" id="2909155at2"/>
<dbReference type="AlphaFoldDB" id="A0A1Q8Q312"/>
<sequence length="60" mass="6839">MKINHETMTVEISLMENAVYIVKDGKLQEVPKPDSGHGKQIISWQGNKPCHGKLETDMRF</sequence>
<comment type="caution">
    <text evidence="1">The sequence shown here is derived from an EMBL/GenBank/DDBJ whole genome shotgun (WGS) entry which is preliminary data.</text>
</comment>
<evidence type="ECO:0000313" key="1">
    <source>
        <dbReference type="EMBL" id="OLN21723.1"/>
    </source>
</evidence>
<evidence type="ECO:0000313" key="2">
    <source>
        <dbReference type="Proteomes" id="UP000185568"/>
    </source>
</evidence>
<dbReference type="EMBL" id="MSDU01000034">
    <property type="protein sequence ID" value="OLN21723.1"/>
    <property type="molecule type" value="Genomic_DNA"/>
</dbReference>
<dbReference type="STRING" id="1714264.BTO30_13560"/>